<comment type="caution">
    <text evidence="1">The sequence shown here is derived from an EMBL/GenBank/DDBJ whole genome shotgun (WGS) entry which is preliminary data.</text>
</comment>
<name>A0ABT6RMW6_9ACTN</name>
<accession>A0ABT6RMW6</accession>
<dbReference type="RefSeq" id="WP_282509953.1">
    <property type="nucleotide sequence ID" value="NZ_JASCIR010000002.1"/>
</dbReference>
<keyword evidence="2" id="KW-1185">Reference proteome</keyword>
<evidence type="ECO:0000313" key="1">
    <source>
        <dbReference type="EMBL" id="MDI3385103.1"/>
    </source>
</evidence>
<sequence length="71" mass="7626">MFTGLALWLLAGAAVTGALVRLLLAALTAHAARRALSPDRTNARVRAHQRAVLRMLVEGLTATNGRRGPRR</sequence>
<gene>
    <name evidence="1" type="ORF">QIS99_02555</name>
</gene>
<organism evidence="1 2">
    <name type="scientific">Streptomyces solicavernae</name>
    <dbReference type="NCBI Taxonomy" id="3043614"/>
    <lineage>
        <taxon>Bacteria</taxon>
        <taxon>Bacillati</taxon>
        <taxon>Actinomycetota</taxon>
        <taxon>Actinomycetes</taxon>
        <taxon>Kitasatosporales</taxon>
        <taxon>Streptomycetaceae</taxon>
        <taxon>Streptomyces</taxon>
    </lineage>
</organism>
<protein>
    <submittedName>
        <fullName evidence="1">Uncharacterized protein</fullName>
    </submittedName>
</protein>
<proteinExistence type="predicted"/>
<evidence type="ECO:0000313" key="2">
    <source>
        <dbReference type="Proteomes" id="UP001224661"/>
    </source>
</evidence>
<reference evidence="1 2" key="1">
    <citation type="submission" date="2023-05" db="EMBL/GenBank/DDBJ databases">
        <title>Draft genome sequence of Streptomyces sp. B-S-A8 isolated from a cave soil in Thailand.</title>
        <authorList>
            <person name="Chamroensaksri N."/>
            <person name="Muangham S."/>
        </authorList>
    </citation>
    <scope>NUCLEOTIDE SEQUENCE [LARGE SCALE GENOMIC DNA]</scope>
    <source>
        <strain evidence="1 2">B-S-A8</strain>
    </source>
</reference>
<dbReference type="Proteomes" id="UP001224661">
    <property type="component" value="Unassembled WGS sequence"/>
</dbReference>
<dbReference type="EMBL" id="JASCIR010000002">
    <property type="protein sequence ID" value="MDI3385103.1"/>
    <property type="molecule type" value="Genomic_DNA"/>
</dbReference>